<name>A0A7Y3R8V9_9FLAO</name>
<comment type="caution">
    <text evidence="2">The sequence shown here is derived from an EMBL/GenBank/DDBJ whole genome shotgun (WGS) entry which is preliminary data.</text>
</comment>
<dbReference type="EMBL" id="JABEVX010000003">
    <property type="protein sequence ID" value="NNT71981.1"/>
    <property type="molecule type" value="Genomic_DNA"/>
</dbReference>
<evidence type="ECO:0000313" key="2">
    <source>
        <dbReference type="EMBL" id="NNT71981.1"/>
    </source>
</evidence>
<evidence type="ECO:0000256" key="1">
    <source>
        <dbReference type="SAM" id="SignalP"/>
    </source>
</evidence>
<dbReference type="RefSeq" id="WP_171222166.1">
    <property type="nucleotide sequence ID" value="NZ_CP121446.1"/>
</dbReference>
<accession>A0A7Y3R8V9</accession>
<feature type="chain" id="PRO_5030512224" description="DUF4595 domain-containing protein" evidence="1">
    <location>
        <begin position="22"/>
        <end position="276"/>
    </location>
</feature>
<reference evidence="2 3" key="1">
    <citation type="submission" date="2020-05" db="EMBL/GenBank/DDBJ databases">
        <title>Draft genome of Flavobacterium sp. IMCC34852.</title>
        <authorList>
            <person name="Song J."/>
            <person name="Cho J.-C."/>
        </authorList>
    </citation>
    <scope>NUCLEOTIDE SEQUENCE [LARGE SCALE GENOMIC DNA]</scope>
    <source>
        <strain evidence="2 3">IMCC34852</strain>
    </source>
</reference>
<evidence type="ECO:0008006" key="4">
    <source>
        <dbReference type="Google" id="ProtNLM"/>
    </source>
</evidence>
<protein>
    <recommendedName>
        <fullName evidence="4">DUF4595 domain-containing protein</fullName>
    </recommendedName>
</protein>
<dbReference type="PROSITE" id="PS51257">
    <property type="entry name" value="PROKAR_LIPOPROTEIN"/>
    <property type="match status" value="1"/>
</dbReference>
<proteinExistence type="predicted"/>
<sequence>MKKLVSILSLLTIVLTSCSGSDDSGEQVELLNFPRKTIDYYQDSGSTIGSRTGTFQYNGDKLNEIFYNAAQKKVFTYTGDLITKVEFYEASVVRYIENFNYSNGKLSSYDKFDLLTNRNESIAYTHQSDGTVTYQKLIYSTSVSNPTETITGTLFFQNGNLVKDDYVYTFNNSSTNEINYVERLFQYDSKINPYKNIKGFSLLLPWVNEMNINNLILDYSYVDAFMNGVLFSSYVVAKEFDLQYDERQFPIRFDYYTNEDLGGNTLYLTRITNVEY</sequence>
<organism evidence="2 3">
    <name type="scientific">Flavobacterium rivulicola</name>
    <dbReference type="NCBI Taxonomy" id="2732161"/>
    <lineage>
        <taxon>Bacteria</taxon>
        <taxon>Pseudomonadati</taxon>
        <taxon>Bacteroidota</taxon>
        <taxon>Flavobacteriia</taxon>
        <taxon>Flavobacteriales</taxon>
        <taxon>Flavobacteriaceae</taxon>
        <taxon>Flavobacterium</taxon>
    </lineage>
</organism>
<keyword evidence="3" id="KW-1185">Reference proteome</keyword>
<gene>
    <name evidence="2" type="ORF">HKT18_07115</name>
</gene>
<dbReference type="AlphaFoldDB" id="A0A7Y3R8V9"/>
<feature type="signal peptide" evidence="1">
    <location>
        <begin position="1"/>
        <end position="21"/>
    </location>
</feature>
<keyword evidence="1" id="KW-0732">Signal</keyword>
<dbReference type="Proteomes" id="UP000536509">
    <property type="component" value="Unassembled WGS sequence"/>
</dbReference>
<evidence type="ECO:0000313" key="3">
    <source>
        <dbReference type="Proteomes" id="UP000536509"/>
    </source>
</evidence>